<dbReference type="Pfam" id="PF02397">
    <property type="entry name" value="Bac_transf"/>
    <property type="match status" value="1"/>
</dbReference>
<sequence>MYKFYVKRGIDFVFAFVLILLLFPVFLVVFILLSIANKGYPFFVQRRPGKGEKIFSIIKFRTMNNKKDAEGNLLPDKDRLTTIGKFVRKTSLDEIPQLFNVLKGDMSFIGPRPLLIRYLPYYHENERKRHAVLPGITGLAQVSGRNVLAWDKRLALDVTYVENISFLLDVKIIISTVVKVIASKDVVVDPNSVIVDLDEYRKEN</sequence>
<dbReference type="EMBL" id="JBHULX010000039">
    <property type="protein sequence ID" value="MFD2592640.1"/>
    <property type="molecule type" value="Genomic_DNA"/>
</dbReference>
<dbReference type="GO" id="GO:0016740">
    <property type="term" value="F:transferase activity"/>
    <property type="evidence" value="ECO:0007669"/>
    <property type="project" value="UniProtKB-KW"/>
</dbReference>
<evidence type="ECO:0000256" key="1">
    <source>
        <dbReference type="ARBA" id="ARBA00006464"/>
    </source>
</evidence>
<evidence type="ECO:0000259" key="3">
    <source>
        <dbReference type="Pfam" id="PF02397"/>
    </source>
</evidence>
<feature type="transmembrane region" description="Helical" evidence="2">
    <location>
        <begin position="12"/>
        <end position="36"/>
    </location>
</feature>
<gene>
    <name evidence="4" type="ORF">ACFSTE_17525</name>
</gene>
<accession>A0ABW5NAJ6</accession>
<dbReference type="PANTHER" id="PTHR30576:SF8">
    <property type="entry name" value="UNDECAPRENYL-PHOSPHATE GALACTOSE PHOSPHOTRANSFERASE"/>
    <property type="match status" value="1"/>
</dbReference>
<comment type="similarity">
    <text evidence="1">Belongs to the bacterial sugar transferase family.</text>
</comment>
<keyword evidence="2" id="KW-0812">Transmembrane</keyword>
<keyword evidence="2" id="KW-1133">Transmembrane helix</keyword>
<dbReference type="Proteomes" id="UP001597459">
    <property type="component" value="Unassembled WGS sequence"/>
</dbReference>
<dbReference type="PANTHER" id="PTHR30576">
    <property type="entry name" value="COLANIC BIOSYNTHESIS UDP-GLUCOSE LIPID CARRIER TRANSFERASE"/>
    <property type="match status" value="1"/>
</dbReference>
<evidence type="ECO:0000313" key="4">
    <source>
        <dbReference type="EMBL" id="MFD2592640.1"/>
    </source>
</evidence>
<dbReference type="RefSeq" id="WP_378254688.1">
    <property type="nucleotide sequence ID" value="NZ_JBHSJV010000001.1"/>
</dbReference>
<evidence type="ECO:0000313" key="5">
    <source>
        <dbReference type="Proteomes" id="UP001597459"/>
    </source>
</evidence>
<keyword evidence="5" id="KW-1185">Reference proteome</keyword>
<dbReference type="InterPro" id="IPR003362">
    <property type="entry name" value="Bact_transf"/>
</dbReference>
<feature type="domain" description="Bacterial sugar transferase" evidence="3">
    <location>
        <begin position="7"/>
        <end position="181"/>
    </location>
</feature>
<keyword evidence="4" id="KW-0808">Transferase</keyword>
<evidence type="ECO:0000256" key="2">
    <source>
        <dbReference type="SAM" id="Phobius"/>
    </source>
</evidence>
<reference evidence="5" key="1">
    <citation type="journal article" date="2019" name="Int. J. Syst. Evol. Microbiol.">
        <title>The Global Catalogue of Microorganisms (GCM) 10K type strain sequencing project: providing services to taxonomists for standard genome sequencing and annotation.</title>
        <authorList>
            <consortium name="The Broad Institute Genomics Platform"/>
            <consortium name="The Broad Institute Genome Sequencing Center for Infectious Disease"/>
            <person name="Wu L."/>
            <person name="Ma J."/>
        </authorList>
    </citation>
    <scope>NUCLEOTIDE SEQUENCE [LARGE SCALE GENOMIC DNA]</scope>
    <source>
        <strain evidence="5">KCTC 42423</strain>
    </source>
</reference>
<protein>
    <submittedName>
        <fullName evidence="4">Sugar transferase</fullName>
    </submittedName>
</protein>
<proteinExistence type="inferred from homology"/>
<organism evidence="4 5">
    <name type="scientific">Aquimarina hainanensis</name>
    <dbReference type="NCBI Taxonomy" id="1578017"/>
    <lineage>
        <taxon>Bacteria</taxon>
        <taxon>Pseudomonadati</taxon>
        <taxon>Bacteroidota</taxon>
        <taxon>Flavobacteriia</taxon>
        <taxon>Flavobacteriales</taxon>
        <taxon>Flavobacteriaceae</taxon>
        <taxon>Aquimarina</taxon>
    </lineage>
</organism>
<name>A0ABW5NAJ6_9FLAO</name>
<keyword evidence="2" id="KW-0472">Membrane</keyword>
<comment type="caution">
    <text evidence="4">The sequence shown here is derived from an EMBL/GenBank/DDBJ whole genome shotgun (WGS) entry which is preliminary data.</text>
</comment>